<dbReference type="SUPFAM" id="SSF75005">
    <property type="entry name" value="Arabinanase/levansucrase/invertase"/>
    <property type="match status" value="1"/>
</dbReference>
<sequence>MSRAHACPPRRRAAHRLLLAALAATCAFLPPSAPSGAPPRVLAVRPLPALTGAFAAYAERGRPDGRWTGGDSTYSVPVRAGRLWVFSDTFLGTVRPDGSRPPVGEDGRPGPGSRNFSDSSDFRHSSGFVHNSFVLWDARGPHTLTGHDRAGRPVSLVREAGGDRPGAPWYWARAGLPEGGGAAVVYARYARTGPGPLDVAWRGNVLARFGAGDLTRPRTLTPLPSATGTAWGAWLLRAGGRTYVYGTRAVPGGGSRLYLARAVGRDLRGPWRYRTAGGGWSNAETRAAPLRGPGGAPLRVSEELSVVAHGGWYALVTQQADEALSPRIQLAWARSPGGPFTRPATVWTAPEAGPRGTYGDADVIAYNPHEHPDLERPGELVVSYNVNSLDPRDVIARAAVYRPRFVRVRLG</sequence>
<evidence type="ECO:0000256" key="1">
    <source>
        <dbReference type="SAM" id="MobiDB-lite"/>
    </source>
</evidence>
<feature type="signal peptide" evidence="2">
    <location>
        <begin position="1"/>
        <end position="37"/>
    </location>
</feature>
<evidence type="ECO:0000256" key="2">
    <source>
        <dbReference type="SAM" id="SignalP"/>
    </source>
</evidence>
<evidence type="ECO:0000313" key="4">
    <source>
        <dbReference type="Proteomes" id="UP001500886"/>
    </source>
</evidence>
<organism evidence="3 4">
    <name type="scientific">Streptomyces luteosporeus</name>
    <dbReference type="NCBI Taxonomy" id="173856"/>
    <lineage>
        <taxon>Bacteria</taxon>
        <taxon>Bacillati</taxon>
        <taxon>Actinomycetota</taxon>
        <taxon>Actinomycetes</taxon>
        <taxon>Kitasatosporales</taxon>
        <taxon>Streptomycetaceae</taxon>
        <taxon>Streptomyces</taxon>
    </lineage>
</organism>
<gene>
    <name evidence="3" type="ORF">GCM10010315_46480</name>
</gene>
<feature type="chain" id="PRO_5046492674" description="DUF4185 domain-containing protein" evidence="2">
    <location>
        <begin position="38"/>
        <end position="411"/>
    </location>
</feature>
<evidence type="ECO:0008006" key="5">
    <source>
        <dbReference type="Google" id="ProtNLM"/>
    </source>
</evidence>
<comment type="caution">
    <text evidence="3">The sequence shown here is derived from an EMBL/GenBank/DDBJ whole genome shotgun (WGS) entry which is preliminary data.</text>
</comment>
<keyword evidence="4" id="KW-1185">Reference proteome</keyword>
<evidence type="ECO:0000313" key="3">
    <source>
        <dbReference type="EMBL" id="GAA2722094.1"/>
    </source>
</evidence>
<name>A0ABP6GI44_9ACTN</name>
<reference evidence="4" key="1">
    <citation type="journal article" date="2019" name="Int. J. Syst. Evol. Microbiol.">
        <title>The Global Catalogue of Microorganisms (GCM) 10K type strain sequencing project: providing services to taxonomists for standard genome sequencing and annotation.</title>
        <authorList>
            <consortium name="The Broad Institute Genomics Platform"/>
            <consortium name="The Broad Institute Genome Sequencing Center for Infectious Disease"/>
            <person name="Wu L."/>
            <person name="Ma J."/>
        </authorList>
    </citation>
    <scope>NUCLEOTIDE SEQUENCE [LARGE SCALE GENOMIC DNA]</scope>
    <source>
        <strain evidence="4">JCM 4542</strain>
    </source>
</reference>
<accession>A0ABP6GI44</accession>
<protein>
    <recommendedName>
        <fullName evidence="5">DUF4185 domain-containing protein</fullName>
    </recommendedName>
</protein>
<proteinExistence type="predicted"/>
<dbReference type="EMBL" id="BAAASL010000019">
    <property type="protein sequence ID" value="GAA2722094.1"/>
    <property type="molecule type" value="Genomic_DNA"/>
</dbReference>
<dbReference type="InterPro" id="IPR023296">
    <property type="entry name" value="Glyco_hydro_beta-prop_sf"/>
</dbReference>
<dbReference type="Proteomes" id="UP001500886">
    <property type="component" value="Unassembled WGS sequence"/>
</dbReference>
<keyword evidence="2" id="KW-0732">Signal</keyword>
<feature type="region of interest" description="Disordered" evidence="1">
    <location>
        <begin position="95"/>
        <end position="121"/>
    </location>
</feature>
<dbReference type="RefSeq" id="WP_344437444.1">
    <property type="nucleotide sequence ID" value="NZ_BAAASL010000019.1"/>
</dbReference>